<reference evidence="1 2" key="1">
    <citation type="journal article" date="2015" name="Biotechnol. Biofuels">
        <title>Enhanced degradation of softwood versus hardwood by the white-rot fungus Pycnoporus coccineus.</title>
        <authorList>
            <person name="Couturier M."/>
            <person name="Navarro D."/>
            <person name="Chevret D."/>
            <person name="Henrissat B."/>
            <person name="Piumi F."/>
            <person name="Ruiz-Duenas F.J."/>
            <person name="Martinez A.T."/>
            <person name="Grigoriev I.V."/>
            <person name="Riley R."/>
            <person name="Lipzen A."/>
            <person name="Berrin J.G."/>
            <person name="Master E.R."/>
            <person name="Rosso M.N."/>
        </authorList>
    </citation>
    <scope>NUCLEOTIDE SEQUENCE [LARGE SCALE GENOMIC DNA]</scope>
    <source>
        <strain evidence="1 2">BRFM310</strain>
    </source>
</reference>
<accession>A0A1Y2IQ29</accession>
<name>A0A1Y2IQ29_TRAC3</name>
<dbReference type="Pfam" id="PF12296">
    <property type="entry name" value="HsbA"/>
    <property type="match status" value="1"/>
</dbReference>
<sequence>MKFFTLAPVIAAVAFGAMNVVALAASDIVRGINQVTQLSASTRDDTNSITITTASTEFPVVVNDFQDIISTVSGLTQSIQEQEGQPLSDKDAQLVVEALTAFVDVHKALLDAVIGKHSLAAQFFFTAPIASALRSLEGVVDALADALISVIPTQAPAANAQFSSLSDTLNLAITTYSS</sequence>
<dbReference type="OrthoDB" id="3210262at2759"/>
<dbReference type="InterPro" id="IPR021054">
    <property type="entry name" value="Cell_wall_mannoprotein_1"/>
</dbReference>
<proteinExistence type="predicted"/>
<dbReference type="Proteomes" id="UP000193067">
    <property type="component" value="Unassembled WGS sequence"/>
</dbReference>
<dbReference type="AlphaFoldDB" id="A0A1Y2IQ29"/>
<gene>
    <name evidence="1" type="ORF">PYCCODRAFT_1435752</name>
</gene>
<evidence type="ECO:0000313" key="2">
    <source>
        <dbReference type="Proteomes" id="UP000193067"/>
    </source>
</evidence>
<evidence type="ECO:0000313" key="1">
    <source>
        <dbReference type="EMBL" id="OSD02072.1"/>
    </source>
</evidence>
<evidence type="ECO:0008006" key="3">
    <source>
        <dbReference type="Google" id="ProtNLM"/>
    </source>
</evidence>
<protein>
    <recommendedName>
        <fullName evidence="3">Hydrophobic surface binding protein</fullName>
    </recommendedName>
</protein>
<dbReference type="EMBL" id="KZ084107">
    <property type="protein sequence ID" value="OSD02072.1"/>
    <property type="molecule type" value="Genomic_DNA"/>
</dbReference>
<organism evidence="1 2">
    <name type="scientific">Trametes coccinea (strain BRFM310)</name>
    <name type="common">Pycnoporus coccineus</name>
    <dbReference type="NCBI Taxonomy" id="1353009"/>
    <lineage>
        <taxon>Eukaryota</taxon>
        <taxon>Fungi</taxon>
        <taxon>Dikarya</taxon>
        <taxon>Basidiomycota</taxon>
        <taxon>Agaricomycotina</taxon>
        <taxon>Agaricomycetes</taxon>
        <taxon>Polyporales</taxon>
        <taxon>Polyporaceae</taxon>
        <taxon>Trametes</taxon>
    </lineage>
</organism>
<keyword evidence="2" id="KW-1185">Reference proteome</keyword>